<reference evidence="1 2" key="1">
    <citation type="submission" date="2023-02" db="EMBL/GenBank/DDBJ databases">
        <title>Dictyobacter halimunensis sp. nov., a new member of the class Ktedonobacteria from forest soil in a geothermal area.</title>
        <authorList>
            <person name="Rachmania M.K."/>
            <person name="Ningsih F."/>
            <person name="Sakai Y."/>
            <person name="Yabe S."/>
            <person name="Yokota A."/>
            <person name="Sjamsuridzal W."/>
        </authorList>
    </citation>
    <scope>NUCLEOTIDE SEQUENCE [LARGE SCALE GENOMIC DNA]</scope>
    <source>
        <strain evidence="1 2">S3.2.2.5</strain>
    </source>
</reference>
<name>A0ABQ6G158_9CHLR</name>
<keyword evidence="2" id="KW-1185">Reference proteome</keyword>
<protein>
    <submittedName>
        <fullName evidence="1">Uncharacterized protein</fullName>
    </submittedName>
</protein>
<evidence type="ECO:0000313" key="1">
    <source>
        <dbReference type="EMBL" id="GLV58383.1"/>
    </source>
</evidence>
<accession>A0ABQ6G158</accession>
<comment type="caution">
    <text evidence="1">The sequence shown here is derived from an EMBL/GenBank/DDBJ whole genome shotgun (WGS) entry which is preliminary data.</text>
</comment>
<evidence type="ECO:0000313" key="2">
    <source>
        <dbReference type="Proteomes" id="UP001344906"/>
    </source>
</evidence>
<gene>
    <name evidence="1" type="ORF">KDH_52160</name>
</gene>
<dbReference type="EMBL" id="BSRI01000002">
    <property type="protein sequence ID" value="GLV58383.1"/>
    <property type="molecule type" value="Genomic_DNA"/>
</dbReference>
<organism evidence="1 2">
    <name type="scientific">Dictyobacter halimunensis</name>
    <dbReference type="NCBI Taxonomy" id="3026934"/>
    <lineage>
        <taxon>Bacteria</taxon>
        <taxon>Bacillati</taxon>
        <taxon>Chloroflexota</taxon>
        <taxon>Ktedonobacteria</taxon>
        <taxon>Ktedonobacterales</taxon>
        <taxon>Dictyobacteraceae</taxon>
        <taxon>Dictyobacter</taxon>
    </lineage>
</organism>
<proteinExistence type="predicted"/>
<sequence>MKYIYQEETPERAPYILPYVQLLIYTPAITRFEGQRLVIPYLTAGTIAKGCEGRRTPLLIFDLAPTTSVEELAGLLPAVCLYTPEDLRRILCKTAMKAS</sequence>
<dbReference type="Proteomes" id="UP001344906">
    <property type="component" value="Unassembled WGS sequence"/>
</dbReference>